<name>A0A7X0T3I4_LISWE</name>
<dbReference type="PROSITE" id="PS50850">
    <property type="entry name" value="MFS"/>
    <property type="match status" value="1"/>
</dbReference>
<evidence type="ECO:0000259" key="8">
    <source>
        <dbReference type="PROSITE" id="PS50850"/>
    </source>
</evidence>
<evidence type="ECO:0000313" key="11">
    <source>
        <dbReference type="Proteomes" id="UP000522007"/>
    </source>
</evidence>
<feature type="domain" description="Major facilitator superfamily (MFS) profile" evidence="8">
    <location>
        <begin position="1"/>
        <end position="406"/>
    </location>
</feature>
<feature type="transmembrane region" description="Helical" evidence="7">
    <location>
        <begin position="265"/>
        <end position="286"/>
    </location>
</feature>
<dbReference type="AlphaFoldDB" id="A0A7X0T3I4"/>
<dbReference type="InterPro" id="IPR050171">
    <property type="entry name" value="MFS_Transporters"/>
</dbReference>
<protein>
    <submittedName>
        <fullName evidence="10">MFS transporter</fullName>
    </submittedName>
</protein>
<evidence type="ECO:0000313" key="10">
    <source>
        <dbReference type="EMBL" id="MBC1321925.1"/>
    </source>
</evidence>
<feature type="transmembrane region" description="Helical" evidence="7">
    <location>
        <begin position="216"/>
        <end position="233"/>
    </location>
</feature>
<keyword evidence="2" id="KW-0813">Transport</keyword>
<dbReference type="GO" id="GO:0022857">
    <property type="term" value="F:transmembrane transporter activity"/>
    <property type="evidence" value="ECO:0007669"/>
    <property type="project" value="InterPro"/>
</dbReference>
<feature type="transmembrane region" description="Helical" evidence="7">
    <location>
        <begin position="384"/>
        <end position="405"/>
    </location>
</feature>
<dbReference type="EMBL" id="JAAROP010000001">
    <property type="protein sequence ID" value="MBC1321438.1"/>
    <property type="molecule type" value="Genomic_DNA"/>
</dbReference>
<reference evidence="10 11" key="1">
    <citation type="submission" date="2020-03" db="EMBL/GenBank/DDBJ databases">
        <title>Soil Listeria distribution.</title>
        <authorList>
            <person name="Liao J."/>
            <person name="Wiedmann M."/>
        </authorList>
    </citation>
    <scope>NUCLEOTIDE SEQUENCE [LARGE SCALE GENOMIC DNA]</scope>
    <source>
        <strain evidence="10 11">FSL L7-1829</strain>
    </source>
</reference>
<evidence type="ECO:0000256" key="5">
    <source>
        <dbReference type="ARBA" id="ARBA00022989"/>
    </source>
</evidence>
<feature type="transmembrane region" description="Helical" evidence="7">
    <location>
        <begin position="73"/>
        <end position="95"/>
    </location>
</feature>
<keyword evidence="4 7" id="KW-0812">Transmembrane</keyword>
<feature type="transmembrane region" description="Helical" evidence="7">
    <location>
        <begin position="321"/>
        <end position="337"/>
    </location>
</feature>
<feature type="transmembrane region" description="Helical" evidence="7">
    <location>
        <begin position="42"/>
        <end position="61"/>
    </location>
</feature>
<feature type="transmembrane region" description="Helical" evidence="7">
    <location>
        <begin position="101"/>
        <end position="120"/>
    </location>
</feature>
<organism evidence="10 11">
    <name type="scientific">Listeria welshimeri</name>
    <dbReference type="NCBI Taxonomy" id="1643"/>
    <lineage>
        <taxon>Bacteria</taxon>
        <taxon>Bacillati</taxon>
        <taxon>Bacillota</taxon>
        <taxon>Bacilli</taxon>
        <taxon>Bacillales</taxon>
        <taxon>Listeriaceae</taxon>
        <taxon>Listeria</taxon>
    </lineage>
</organism>
<proteinExistence type="predicted"/>
<feature type="transmembrane region" description="Helical" evidence="7">
    <location>
        <begin position="12"/>
        <end position="36"/>
    </location>
</feature>
<feature type="transmembrane region" description="Helical" evidence="7">
    <location>
        <begin position="141"/>
        <end position="160"/>
    </location>
</feature>
<keyword evidence="6 7" id="KW-0472">Membrane</keyword>
<feature type="transmembrane region" description="Helical" evidence="7">
    <location>
        <begin position="298"/>
        <end position="315"/>
    </location>
</feature>
<dbReference type="CDD" id="cd17329">
    <property type="entry name" value="MFS_MdtH_MDR_like"/>
    <property type="match status" value="1"/>
</dbReference>
<keyword evidence="5 7" id="KW-1133">Transmembrane helix</keyword>
<comment type="caution">
    <text evidence="10">The sequence shown here is derived from an EMBL/GenBank/DDBJ whole genome shotgun (WGS) entry which is preliminary data.</text>
</comment>
<dbReference type="Pfam" id="PF07690">
    <property type="entry name" value="MFS_1"/>
    <property type="match status" value="2"/>
</dbReference>
<dbReference type="GO" id="GO:0005886">
    <property type="term" value="C:plasma membrane"/>
    <property type="evidence" value="ECO:0007669"/>
    <property type="project" value="UniProtKB-SubCell"/>
</dbReference>
<evidence type="ECO:0000256" key="6">
    <source>
        <dbReference type="ARBA" id="ARBA00023136"/>
    </source>
</evidence>
<feature type="transmembrane region" description="Helical" evidence="7">
    <location>
        <begin position="358"/>
        <end position="378"/>
    </location>
</feature>
<dbReference type="PANTHER" id="PTHR23517:SF3">
    <property type="entry name" value="INTEGRAL MEMBRANE TRANSPORT PROTEIN"/>
    <property type="match status" value="1"/>
</dbReference>
<feature type="transmembrane region" description="Helical" evidence="7">
    <location>
        <begin position="166"/>
        <end position="185"/>
    </location>
</feature>
<evidence type="ECO:0000256" key="4">
    <source>
        <dbReference type="ARBA" id="ARBA00022692"/>
    </source>
</evidence>
<dbReference type="InterPro" id="IPR020846">
    <property type="entry name" value="MFS_dom"/>
</dbReference>
<evidence type="ECO:0000256" key="7">
    <source>
        <dbReference type="SAM" id="Phobius"/>
    </source>
</evidence>
<dbReference type="InterPro" id="IPR036259">
    <property type="entry name" value="MFS_trans_sf"/>
</dbReference>
<keyword evidence="3" id="KW-1003">Cell membrane</keyword>
<evidence type="ECO:0000313" key="9">
    <source>
        <dbReference type="EMBL" id="MBC1321438.1"/>
    </source>
</evidence>
<dbReference type="EMBL" id="JAAROP010000001">
    <property type="protein sequence ID" value="MBC1321925.1"/>
    <property type="molecule type" value="Genomic_DNA"/>
</dbReference>
<dbReference type="SUPFAM" id="SSF103473">
    <property type="entry name" value="MFS general substrate transporter"/>
    <property type="match status" value="1"/>
</dbReference>
<dbReference type="PANTHER" id="PTHR23517">
    <property type="entry name" value="RESISTANCE PROTEIN MDTM, PUTATIVE-RELATED-RELATED"/>
    <property type="match status" value="1"/>
</dbReference>
<dbReference type="Proteomes" id="UP000522007">
    <property type="component" value="Unassembled WGS sequence"/>
</dbReference>
<comment type="subcellular location">
    <subcellularLocation>
        <location evidence="1">Cell membrane</location>
        <topology evidence="1">Multi-pass membrane protein</topology>
    </subcellularLocation>
</comment>
<gene>
    <name evidence="9" type="ORF">HB853_00650</name>
    <name evidence="10" type="ORF">HB853_03095</name>
</gene>
<dbReference type="Gene3D" id="1.20.1250.20">
    <property type="entry name" value="MFS general substrate transporter like domains"/>
    <property type="match status" value="1"/>
</dbReference>
<evidence type="ECO:0000256" key="2">
    <source>
        <dbReference type="ARBA" id="ARBA00022448"/>
    </source>
</evidence>
<evidence type="ECO:0000256" key="1">
    <source>
        <dbReference type="ARBA" id="ARBA00004651"/>
    </source>
</evidence>
<dbReference type="InterPro" id="IPR011701">
    <property type="entry name" value="MFS"/>
</dbReference>
<sequence>MFRELHPNIRARILIQFLSKIIGSMIFPFIAIYFSMEISSSIAGILLMINVIIQFLAGMYGGHLADIIGRKKLMVTGEFLKVIAFLGMVLCNSPFFHSPWLTFIMLLIISVAQGLINPAGEAMLIDVSTPENRSFMYSVSYWANNLSMMIGIMVGGWFFVDYLFSLLLALLIMSCVTAWLTLSLISETLQQNTRTHKESFGLISMFKNYGQVLHDYRFLLYTIGGIAVMSIEFQRSNYISVRLAEDFQALLVSLGPFGHISLNGVQILSILTAVNTLFIVLFTVPIAKWVTKRAQQPIMYVGFALFSIGFAICAFATNLTILLLATAILSIGELLYVPTRQTILAAIVDDNKRGAYMAFNGIIFQIGKMIGSISLVFAPIIGKFGMSAFTILLGMLSIVFSAVALKTGWKKVLAK</sequence>
<evidence type="ECO:0000256" key="3">
    <source>
        <dbReference type="ARBA" id="ARBA00022475"/>
    </source>
</evidence>
<accession>A0A7X0T3I4</accession>